<evidence type="ECO:0000259" key="16">
    <source>
        <dbReference type="Pfam" id="PF21436"/>
    </source>
</evidence>
<organism evidence="17 18">
    <name type="scientific">Thermodesulfobacterium commune DSM 2178</name>
    <dbReference type="NCBI Taxonomy" id="289377"/>
    <lineage>
        <taxon>Bacteria</taxon>
        <taxon>Pseudomonadati</taxon>
        <taxon>Thermodesulfobacteriota</taxon>
        <taxon>Thermodesulfobacteria</taxon>
        <taxon>Thermodesulfobacteriales</taxon>
        <taxon>Thermodesulfobacteriaceae</taxon>
        <taxon>Thermodesulfobacterium</taxon>
    </lineage>
</organism>
<feature type="transmembrane region" description="Helical" evidence="14">
    <location>
        <begin position="369"/>
        <end position="387"/>
    </location>
</feature>
<feature type="transmembrane region" description="Helical" evidence="14">
    <location>
        <begin position="123"/>
        <end position="142"/>
    </location>
</feature>
<accession>A0A075WSN8</accession>
<evidence type="ECO:0000256" key="2">
    <source>
        <dbReference type="ARBA" id="ARBA00001946"/>
    </source>
</evidence>
<dbReference type="Gene3D" id="3.40.1380.40">
    <property type="match status" value="1"/>
</dbReference>
<comment type="similarity">
    <text evidence="5">Belongs to the STT3 family.</text>
</comment>
<protein>
    <recommendedName>
        <fullName evidence="19">Peptide transporter</fullName>
    </recommendedName>
</protein>
<comment type="cofactor">
    <cofactor evidence="2">
        <name>Mg(2+)</name>
        <dbReference type="ChEBI" id="CHEBI:18420"/>
    </cofactor>
</comment>
<keyword evidence="13" id="KW-0464">Manganese</keyword>
<feature type="domain" description="Oligosaccharyl transferase STT3 N-terminal" evidence="15">
    <location>
        <begin position="39"/>
        <end position="381"/>
    </location>
</feature>
<keyword evidence="12 14" id="KW-0472">Membrane</keyword>
<feature type="transmembrane region" description="Helical" evidence="14">
    <location>
        <begin position="7"/>
        <end position="26"/>
    </location>
</feature>
<evidence type="ECO:0000256" key="1">
    <source>
        <dbReference type="ARBA" id="ARBA00001936"/>
    </source>
</evidence>
<dbReference type="GO" id="GO:0016020">
    <property type="term" value="C:membrane"/>
    <property type="evidence" value="ECO:0007669"/>
    <property type="project" value="InterPro"/>
</dbReference>
<evidence type="ECO:0000256" key="6">
    <source>
        <dbReference type="ARBA" id="ARBA00022676"/>
    </source>
</evidence>
<feature type="transmembrane region" description="Helical" evidence="14">
    <location>
        <begin position="399"/>
        <end position="416"/>
    </location>
</feature>
<evidence type="ECO:0000256" key="13">
    <source>
        <dbReference type="ARBA" id="ARBA00023211"/>
    </source>
</evidence>
<dbReference type="HOGENOM" id="CLU_405836_0_0_0"/>
<keyword evidence="11 14" id="KW-1133">Transmembrane helix</keyword>
<dbReference type="PANTHER" id="PTHR13872:SF1">
    <property type="entry name" value="DOLICHYL-DIPHOSPHOOLIGOSACCHARIDE--PROTEIN GLYCOSYLTRANSFERASE SUBUNIT STT3B"/>
    <property type="match status" value="1"/>
</dbReference>
<evidence type="ECO:0000256" key="11">
    <source>
        <dbReference type="ARBA" id="ARBA00022989"/>
    </source>
</evidence>
<dbReference type="GO" id="GO:0004576">
    <property type="term" value="F:oligosaccharyl transferase activity"/>
    <property type="evidence" value="ECO:0007669"/>
    <property type="project" value="InterPro"/>
</dbReference>
<keyword evidence="18" id="KW-1185">Reference proteome</keyword>
<dbReference type="AlphaFoldDB" id="A0A075WSN8"/>
<evidence type="ECO:0000256" key="10">
    <source>
        <dbReference type="ARBA" id="ARBA00022842"/>
    </source>
</evidence>
<feature type="domain" description="STT3/PglB/AglB core" evidence="16">
    <location>
        <begin position="449"/>
        <end position="563"/>
    </location>
</feature>
<evidence type="ECO:0000256" key="7">
    <source>
        <dbReference type="ARBA" id="ARBA00022679"/>
    </source>
</evidence>
<dbReference type="PANTHER" id="PTHR13872">
    <property type="entry name" value="DOLICHYL-DIPHOSPHOOLIGOSACCHARIDE--PROTEIN GLYCOSYLTRANSFERASE SUBUNIT"/>
    <property type="match status" value="1"/>
</dbReference>
<dbReference type="Pfam" id="PF02516">
    <property type="entry name" value="STT3"/>
    <property type="match status" value="1"/>
</dbReference>
<dbReference type="GO" id="GO:0012505">
    <property type="term" value="C:endomembrane system"/>
    <property type="evidence" value="ECO:0007669"/>
    <property type="project" value="UniProtKB-SubCell"/>
</dbReference>
<feature type="transmembrane region" description="Helical" evidence="14">
    <location>
        <begin position="214"/>
        <end position="238"/>
    </location>
</feature>
<dbReference type="EMBL" id="CP008796">
    <property type="protein sequence ID" value="AIH03881.1"/>
    <property type="molecule type" value="Genomic_DNA"/>
</dbReference>
<name>A0A075WSN8_9BACT</name>
<reference evidence="17 18" key="1">
    <citation type="journal article" date="2015" name="Genome Announc.">
        <title>Genome Sequence of a Sulfate-Reducing Thermophilic Bacterium, Thermodesulfobacterium commune DSM 2178T (Phylum Thermodesulfobacteria).</title>
        <authorList>
            <person name="Bhatnagar S."/>
            <person name="Badger J.H."/>
            <person name="Madupu R."/>
            <person name="Khouri H.M."/>
            <person name="O'Connor E.M."/>
            <person name="Robb F.T."/>
            <person name="Ward N.L."/>
            <person name="Eisen J.A."/>
        </authorList>
    </citation>
    <scope>NUCLEOTIDE SEQUENCE [LARGE SCALE GENOMIC DNA]</scope>
    <source>
        <strain evidence="17 18">DSM 2178</strain>
    </source>
</reference>
<evidence type="ECO:0000256" key="9">
    <source>
        <dbReference type="ARBA" id="ARBA00022723"/>
    </source>
</evidence>
<feature type="transmembrane region" description="Helical" evidence="14">
    <location>
        <begin position="250"/>
        <end position="265"/>
    </location>
</feature>
<feature type="transmembrane region" description="Helical" evidence="14">
    <location>
        <begin position="148"/>
        <end position="165"/>
    </location>
</feature>
<keyword evidence="9" id="KW-0479">Metal-binding</keyword>
<dbReference type="KEGG" id="tcm:HL41_03255"/>
<keyword evidence="8 14" id="KW-0812">Transmembrane</keyword>
<dbReference type="InterPro" id="IPR003674">
    <property type="entry name" value="Oligo_trans_STT3"/>
</dbReference>
<comment type="pathway">
    <text evidence="4">Protein modification; protein glycosylation.</text>
</comment>
<dbReference type="STRING" id="289377.HL41_03255"/>
<dbReference type="InterPro" id="IPR048999">
    <property type="entry name" value="STT3-PglB_core"/>
</dbReference>
<dbReference type="UniPathway" id="UPA00378"/>
<sequence length="693" mass="80797">MDKFLKIYYPFLLLFVVVFWGLYIRFEDKNFWHSNQALFYYKDKPIYSEYDSFYFARLAEDIKQGVFRTGEIDHYRVFPDNSSSAKLDEKNVFYAKYQVPGVFISVTWAYLSKWFNLSLETLTFYLIPILAVSVVLPLFFYFKDLGCAYAGLLGGLVAIASPMYWGRTNLMRLDQDVLNLTLPFLAAYFFYKFFSSVKNRVKYLWISLASLVALFYYLWYGHPNLCFVLIFMFLIRYLWDKKLKLTKEDYLYLAILIVPQIWYIYEGPYHLFIQVKTLVFNIKTTTSAEQLFKDFPNVFMSISELQRESFDKVLETAVYSPILGILGIIGVILCFGYYFKNLFFLLPFLGIGFLSFVSGARFIMYLSPFIGIGIGFLVHFLFEKALGYLDLFKQKEKQVIIVNLIGSLFLGLVFLVQKPVISWASYPKVFSPIVKDMDYLKQRTPQGSAIWTWWDYGYAFQYYSRRPTFHDGGSQASPKTYFIARSFTTSDPKEAWFITSFITNYGLKGIAEELKKGISAKELVKKVQEGYFSKDIKHPVYWVFTEDLIPKFAWIHYFGSYDFDKKQGIHGNIIAPEKCSMTTANVLDCQDIGAKLDLNVGVVTAGNQSIPIRKLVVKDPKGMIEKKFFENGVIVEIVKFKENHAALFILNPMLAETLFNKMYLLRSYDPAYFELVLDDFPHMVVYKVKEKIQ</sequence>
<evidence type="ECO:0000256" key="4">
    <source>
        <dbReference type="ARBA" id="ARBA00004922"/>
    </source>
</evidence>
<feature type="transmembrane region" description="Helical" evidence="14">
    <location>
        <begin position="317"/>
        <end position="335"/>
    </location>
</feature>
<evidence type="ECO:0000313" key="18">
    <source>
        <dbReference type="Proteomes" id="UP000028481"/>
    </source>
</evidence>
<dbReference type="Pfam" id="PF21436">
    <property type="entry name" value="STT3-PglB_core"/>
    <property type="match status" value="1"/>
</dbReference>
<keyword evidence="7" id="KW-0808">Transferase</keyword>
<feature type="transmembrane region" description="Helical" evidence="14">
    <location>
        <begin position="177"/>
        <end position="194"/>
    </location>
</feature>
<comment type="subcellular location">
    <subcellularLocation>
        <location evidence="3">Endomembrane system</location>
        <topology evidence="3">Multi-pass membrane protein</topology>
    </subcellularLocation>
</comment>
<evidence type="ECO:0000256" key="8">
    <source>
        <dbReference type="ARBA" id="ARBA00022692"/>
    </source>
</evidence>
<dbReference type="eggNOG" id="COG1287">
    <property type="taxonomic scope" value="Bacteria"/>
</dbReference>
<evidence type="ECO:0000259" key="15">
    <source>
        <dbReference type="Pfam" id="PF02516"/>
    </source>
</evidence>
<comment type="cofactor">
    <cofactor evidence="1">
        <name>Mn(2+)</name>
        <dbReference type="ChEBI" id="CHEBI:29035"/>
    </cofactor>
</comment>
<evidence type="ECO:0000256" key="5">
    <source>
        <dbReference type="ARBA" id="ARBA00010810"/>
    </source>
</evidence>
<feature type="transmembrane region" description="Helical" evidence="14">
    <location>
        <begin position="342"/>
        <end position="363"/>
    </location>
</feature>
<dbReference type="InterPro" id="IPR048307">
    <property type="entry name" value="STT3_N"/>
</dbReference>
<dbReference type="OrthoDB" id="9796223at2"/>
<evidence type="ECO:0000256" key="3">
    <source>
        <dbReference type="ARBA" id="ARBA00004127"/>
    </source>
</evidence>
<gene>
    <name evidence="17" type="ORF">HL41_03255</name>
</gene>
<evidence type="ECO:0000256" key="12">
    <source>
        <dbReference type="ARBA" id="ARBA00023136"/>
    </source>
</evidence>
<dbReference type="PaxDb" id="289377-HL41_03255"/>
<keyword evidence="10" id="KW-0460">Magnesium</keyword>
<evidence type="ECO:0000313" key="17">
    <source>
        <dbReference type="EMBL" id="AIH03881.1"/>
    </source>
</evidence>
<evidence type="ECO:0008006" key="19">
    <source>
        <dbReference type="Google" id="ProtNLM"/>
    </source>
</evidence>
<dbReference type="Proteomes" id="UP000028481">
    <property type="component" value="Chromosome"/>
</dbReference>
<dbReference type="RefSeq" id="WP_038061814.1">
    <property type="nucleotide sequence ID" value="NZ_CP008796.1"/>
</dbReference>
<keyword evidence="6" id="KW-0328">Glycosyltransferase</keyword>
<evidence type="ECO:0000256" key="14">
    <source>
        <dbReference type="SAM" id="Phobius"/>
    </source>
</evidence>
<proteinExistence type="inferred from homology"/>
<dbReference type="GO" id="GO:0046872">
    <property type="term" value="F:metal ion binding"/>
    <property type="evidence" value="ECO:0007669"/>
    <property type="project" value="UniProtKB-KW"/>
</dbReference>